<dbReference type="InterPro" id="IPR002885">
    <property type="entry name" value="PPR_rpt"/>
</dbReference>
<sequence>MTDPCREAAAVEVVDLMVAEEVADLMEAEASTTAQAEEAMAAEANTVVVAHPHWTKRIYKLCTIDRNTDAAPRLLHHLSSLGYRSDSLNIRSIIHALCESNHFPEAHRRFLNFISSNCAPNKRTCSVLITRLLNGCDPFSTCRLINSLIGEKPKFVPSLVNYNRLVDGFCKLGRLDIARLMLYHMKERTLS</sequence>
<comment type="caution">
    <text evidence="4">The sequence shown here is derived from an EMBL/GenBank/DDBJ whole genome shotgun (WGS) entry which is preliminary data.</text>
</comment>
<dbReference type="AlphaFoldDB" id="A0A830CYK5"/>
<accession>A0A830CYK5</accession>
<organism evidence="4 5">
    <name type="scientific">Phtheirospermum japonicum</name>
    <dbReference type="NCBI Taxonomy" id="374723"/>
    <lineage>
        <taxon>Eukaryota</taxon>
        <taxon>Viridiplantae</taxon>
        <taxon>Streptophyta</taxon>
        <taxon>Embryophyta</taxon>
        <taxon>Tracheophyta</taxon>
        <taxon>Spermatophyta</taxon>
        <taxon>Magnoliopsida</taxon>
        <taxon>eudicotyledons</taxon>
        <taxon>Gunneridae</taxon>
        <taxon>Pentapetalae</taxon>
        <taxon>asterids</taxon>
        <taxon>lamiids</taxon>
        <taxon>Lamiales</taxon>
        <taxon>Orobanchaceae</taxon>
        <taxon>Orobanchaceae incertae sedis</taxon>
        <taxon>Phtheirospermum</taxon>
    </lineage>
</organism>
<evidence type="ECO:0000313" key="4">
    <source>
        <dbReference type="EMBL" id="GFQ03353.1"/>
    </source>
</evidence>
<proteinExistence type="inferred from homology"/>
<dbReference type="Gene3D" id="1.25.40.10">
    <property type="entry name" value="Tetratricopeptide repeat domain"/>
    <property type="match status" value="2"/>
</dbReference>
<dbReference type="Proteomes" id="UP000653305">
    <property type="component" value="Unassembled WGS sequence"/>
</dbReference>
<keyword evidence="5" id="KW-1185">Reference proteome</keyword>
<dbReference type="NCBIfam" id="TIGR00756">
    <property type="entry name" value="PPR"/>
    <property type="match status" value="1"/>
</dbReference>
<evidence type="ECO:0000256" key="2">
    <source>
        <dbReference type="ARBA" id="ARBA00022737"/>
    </source>
</evidence>
<dbReference type="EMBL" id="BMAC01000821">
    <property type="protein sequence ID" value="GFQ03353.1"/>
    <property type="molecule type" value="Genomic_DNA"/>
</dbReference>
<name>A0A830CYK5_9LAMI</name>
<protein>
    <submittedName>
        <fullName evidence="4">Pentatricopeptide repeat-containing protein at3g18020</fullName>
    </submittedName>
</protein>
<dbReference type="OrthoDB" id="1096083at2759"/>
<dbReference type="PROSITE" id="PS51375">
    <property type="entry name" value="PPR"/>
    <property type="match status" value="1"/>
</dbReference>
<comment type="similarity">
    <text evidence="1">Belongs to the PPR family. P subfamily.</text>
</comment>
<keyword evidence="2" id="KW-0677">Repeat</keyword>
<dbReference type="PANTHER" id="PTHR47941">
    <property type="entry name" value="PENTATRICOPEPTIDE REPEAT-CONTAINING PROTEIN 3, MITOCHONDRIAL"/>
    <property type="match status" value="1"/>
</dbReference>
<gene>
    <name evidence="4" type="ORF">PHJA_002479100</name>
</gene>
<evidence type="ECO:0000256" key="1">
    <source>
        <dbReference type="ARBA" id="ARBA00007626"/>
    </source>
</evidence>
<evidence type="ECO:0000313" key="5">
    <source>
        <dbReference type="Proteomes" id="UP000653305"/>
    </source>
</evidence>
<evidence type="ECO:0000256" key="3">
    <source>
        <dbReference type="PROSITE-ProRule" id="PRU00708"/>
    </source>
</evidence>
<reference evidence="4" key="1">
    <citation type="submission" date="2020-07" db="EMBL/GenBank/DDBJ databases">
        <title>Ethylene signaling mediates host invasion by parasitic plants.</title>
        <authorList>
            <person name="Yoshida S."/>
        </authorList>
    </citation>
    <scope>NUCLEOTIDE SEQUENCE</scope>
    <source>
        <strain evidence="4">Okayama</strain>
    </source>
</reference>
<feature type="repeat" description="PPR" evidence="3">
    <location>
        <begin position="158"/>
        <end position="191"/>
    </location>
</feature>
<dbReference type="InterPro" id="IPR011990">
    <property type="entry name" value="TPR-like_helical_dom_sf"/>
</dbReference>
<dbReference type="Pfam" id="PF12854">
    <property type="entry name" value="PPR_1"/>
    <property type="match status" value="1"/>
</dbReference>